<feature type="chain" id="PRO_5035822519" description="UDP-glycosyltransferases domain-containing protein" evidence="12">
    <location>
        <begin position="28"/>
        <end position="1098"/>
    </location>
</feature>
<keyword evidence="6" id="KW-0256">Endoplasmic reticulum</keyword>
<evidence type="ECO:0000256" key="4">
    <source>
        <dbReference type="ARBA" id="ARBA00022679"/>
    </source>
</evidence>
<keyword evidence="14" id="KW-1185">Reference proteome</keyword>
<dbReference type="Proteomes" id="UP000466442">
    <property type="component" value="Unassembled WGS sequence"/>
</dbReference>
<name>A0A8S9WXF3_APOLU</name>
<keyword evidence="5 11" id="KW-0812">Transmembrane</keyword>
<proteinExistence type="inferred from homology"/>
<dbReference type="CDD" id="cd03784">
    <property type="entry name" value="GT1_Gtf-like"/>
    <property type="match status" value="2"/>
</dbReference>
<evidence type="ECO:0000256" key="6">
    <source>
        <dbReference type="ARBA" id="ARBA00022824"/>
    </source>
</evidence>
<evidence type="ECO:0000256" key="7">
    <source>
        <dbReference type="ARBA" id="ARBA00022989"/>
    </source>
</evidence>
<dbReference type="PANTHER" id="PTHR48043">
    <property type="entry name" value="EG:EG0003.4 PROTEIN-RELATED"/>
    <property type="match status" value="1"/>
</dbReference>
<dbReference type="FunFam" id="3.40.50.2000:FF:000050">
    <property type="entry name" value="UDP-glucuronosyltransferase"/>
    <property type="match status" value="2"/>
</dbReference>
<evidence type="ECO:0000256" key="12">
    <source>
        <dbReference type="SAM" id="SignalP"/>
    </source>
</evidence>
<keyword evidence="8 11" id="KW-0472">Membrane</keyword>
<comment type="caution">
    <text evidence="13">The sequence shown here is derived from an EMBL/GenBank/DDBJ whole genome shotgun (WGS) entry which is preliminary data.</text>
</comment>
<feature type="transmembrane region" description="Helical" evidence="11">
    <location>
        <begin position="1020"/>
        <end position="1042"/>
    </location>
</feature>
<keyword evidence="4" id="KW-0808">Transferase</keyword>
<evidence type="ECO:0000313" key="14">
    <source>
        <dbReference type="Proteomes" id="UP000466442"/>
    </source>
</evidence>
<reference evidence="13" key="1">
    <citation type="journal article" date="2021" name="Mol. Ecol. Resour.">
        <title>Apolygus lucorum genome provides insights into omnivorousness and mesophyll feeding.</title>
        <authorList>
            <person name="Liu Y."/>
            <person name="Liu H."/>
            <person name="Wang H."/>
            <person name="Huang T."/>
            <person name="Liu B."/>
            <person name="Yang B."/>
            <person name="Yin L."/>
            <person name="Li B."/>
            <person name="Zhang Y."/>
            <person name="Zhang S."/>
            <person name="Jiang F."/>
            <person name="Zhang X."/>
            <person name="Ren Y."/>
            <person name="Wang B."/>
            <person name="Wang S."/>
            <person name="Lu Y."/>
            <person name="Wu K."/>
            <person name="Fan W."/>
            <person name="Wang G."/>
        </authorList>
    </citation>
    <scope>NUCLEOTIDE SEQUENCE</scope>
    <source>
        <strain evidence="13">12Hb</strain>
    </source>
</reference>
<comment type="similarity">
    <text evidence="2">Belongs to the UDP-glycosyltransferase family.</text>
</comment>
<dbReference type="OrthoDB" id="5835829at2759"/>
<dbReference type="Pfam" id="PF00201">
    <property type="entry name" value="UDPGT"/>
    <property type="match status" value="2"/>
</dbReference>
<protein>
    <recommendedName>
        <fullName evidence="15">UDP-glycosyltransferases domain-containing protein</fullName>
    </recommendedName>
</protein>
<dbReference type="AlphaFoldDB" id="A0A8S9WXF3"/>
<evidence type="ECO:0000256" key="3">
    <source>
        <dbReference type="ARBA" id="ARBA00022676"/>
    </source>
</evidence>
<evidence type="ECO:0000256" key="5">
    <source>
        <dbReference type="ARBA" id="ARBA00022692"/>
    </source>
</evidence>
<dbReference type="PANTHER" id="PTHR48043:SF159">
    <property type="entry name" value="EG:EG0003.4 PROTEIN-RELATED"/>
    <property type="match status" value="1"/>
</dbReference>
<dbReference type="InterPro" id="IPR035595">
    <property type="entry name" value="UDP_glycos_trans_CS"/>
</dbReference>
<evidence type="ECO:0000256" key="2">
    <source>
        <dbReference type="ARBA" id="ARBA00009995"/>
    </source>
</evidence>
<gene>
    <name evidence="13" type="ORF">GE061_005206</name>
</gene>
<dbReference type="Gene3D" id="3.40.50.2000">
    <property type="entry name" value="Glycogen Phosphorylase B"/>
    <property type="match status" value="2"/>
</dbReference>
<dbReference type="PROSITE" id="PS00375">
    <property type="entry name" value="UDPGT"/>
    <property type="match status" value="1"/>
</dbReference>
<organism evidence="13 14">
    <name type="scientific">Apolygus lucorum</name>
    <name type="common">Small green plant bug</name>
    <name type="synonym">Lygocoris lucorum</name>
    <dbReference type="NCBI Taxonomy" id="248454"/>
    <lineage>
        <taxon>Eukaryota</taxon>
        <taxon>Metazoa</taxon>
        <taxon>Ecdysozoa</taxon>
        <taxon>Arthropoda</taxon>
        <taxon>Hexapoda</taxon>
        <taxon>Insecta</taxon>
        <taxon>Pterygota</taxon>
        <taxon>Neoptera</taxon>
        <taxon>Paraneoptera</taxon>
        <taxon>Hemiptera</taxon>
        <taxon>Heteroptera</taxon>
        <taxon>Panheteroptera</taxon>
        <taxon>Cimicomorpha</taxon>
        <taxon>Miridae</taxon>
        <taxon>Mirini</taxon>
        <taxon>Apolygus</taxon>
    </lineage>
</organism>
<evidence type="ECO:0000313" key="13">
    <source>
        <dbReference type="EMBL" id="KAF6200761.1"/>
    </source>
</evidence>
<evidence type="ECO:0000256" key="8">
    <source>
        <dbReference type="ARBA" id="ARBA00023136"/>
    </source>
</evidence>
<dbReference type="InterPro" id="IPR002213">
    <property type="entry name" value="UDP_glucos_trans"/>
</dbReference>
<dbReference type="EMBL" id="WIXP02000013">
    <property type="protein sequence ID" value="KAF6200761.1"/>
    <property type="molecule type" value="Genomic_DNA"/>
</dbReference>
<feature type="signal peptide" evidence="12">
    <location>
        <begin position="1"/>
        <end position="27"/>
    </location>
</feature>
<keyword evidence="3" id="KW-0328">Glycosyltransferase</keyword>
<dbReference type="InterPro" id="IPR050271">
    <property type="entry name" value="UDP-glycosyltransferase"/>
</dbReference>
<keyword evidence="12" id="KW-0732">Signal</keyword>
<evidence type="ECO:0000256" key="9">
    <source>
        <dbReference type="ARBA" id="ARBA00023180"/>
    </source>
</evidence>
<evidence type="ECO:0008006" key="15">
    <source>
        <dbReference type="Google" id="ProtNLM"/>
    </source>
</evidence>
<keyword evidence="7 11" id="KW-1133">Transmembrane helix</keyword>
<dbReference type="GO" id="GO:0008194">
    <property type="term" value="F:UDP-glycosyltransferase activity"/>
    <property type="evidence" value="ECO:0007669"/>
    <property type="project" value="InterPro"/>
</dbReference>
<dbReference type="GO" id="GO:0005783">
    <property type="term" value="C:endoplasmic reticulum"/>
    <property type="evidence" value="ECO:0007669"/>
    <property type="project" value="UniProtKB-SubCell"/>
</dbReference>
<evidence type="ECO:0000256" key="1">
    <source>
        <dbReference type="ARBA" id="ARBA00004240"/>
    </source>
</evidence>
<dbReference type="SUPFAM" id="SSF53756">
    <property type="entry name" value="UDP-Glycosyltransferase/glycogen phosphorylase"/>
    <property type="match status" value="2"/>
</dbReference>
<evidence type="ECO:0000256" key="11">
    <source>
        <dbReference type="SAM" id="Phobius"/>
    </source>
</evidence>
<comment type="subcellular location">
    <subcellularLocation>
        <location evidence="10">Endomembrane system</location>
        <topology evidence="10">Single-pass type I membrane protein</topology>
    </subcellularLocation>
    <subcellularLocation>
        <location evidence="1">Endoplasmic reticulum</location>
    </subcellularLocation>
</comment>
<accession>A0A8S9WXF3</accession>
<evidence type="ECO:0000256" key="10">
    <source>
        <dbReference type="ARBA" id="ARBA00046288"/>
    </source>
</evidence>
<sequence>MLDRGAPTMSFRCALIFCLGLLQATQGAKILGFFAMPATSHHIAIQPILRELADKGHQIDFYSSLPMKSPHKNIHEFILPSNMISSNQALKFKSFAAVPNFMMSYIMYQMGVSNMEGISKSPDFIELVHSDRKYDLVIGEFYFINEDGAALVHKFKAPGVAIQPLGDCAWVNELSGLPDNPSYMIDFKSLYTDRNMNLFQRVQNTITTVVTNLMSYYFTAVPLQSLADRAYNYSGWETRPRLPLLASDMALILTNSHHSVGYAFPKAPHVKEVGGINITPNKPLPQDLQKLMDSAKDGVIYFSLGSVVDMAEMMEDGALDAFINVFKGLKQKVLWKWKNGTDIPKIDAPNVVVSTWFPQQDILAHKNIKLFITHGGMLSMTEAINYGVPLIGIAVFGDQPKNIVRMKSAGYGVELKYDNLTEPAISWSINEVLTNPSYKKEILKRQALFKDRPMKPLQEAVYWIEYVLRHGNVLQPASAKLPFYQLYLLDVLAEDSVSDSAGLKVLINFPTYSTTSHQSSSLTFWTTVISVGSCGSRLRVDLLGITMITLRLGVLLACLQFAIGARILAFIPLPAKSHHFAFWPIFRELAVRGHQVDYFTAVPMQNPPKNLNQIVIKDLLADLHGQMNMHDMMNMATFGQTFLIGEMSLYVARKLFEEEPLVTKLINSNEKYDMVILENYFSQEYASALCHKFKAPCVSMVGLLDSTWINEMSGLPDNPSYMVDFKAETTDKMTFIERLKNVYIWTSTMLLSYYYALGPQQEVADKYIRYPGWESRPSVLQLSRDMDLILINSHVSLGYPYPKAPHVKEVGGMNLAPNKPLPKDLQDFMDSATDGVIYFSYGSNVDMNELTRDGKFDDFVNVFKKLKQKVLWKWKGSKIPKVDAPNVKIQEWFPQQDILAHKNTKIFMTHGGLMSLIESIYHGVPLIGTAVFGDQPKNLKVVEHTGIGLQLKFDNLTEKSISWAVNEILNNPSYKNNMKKRSELFNDRPMKPVDEGVYWIEYVLRHGKVLQPASALMPFYQVYLLDVLGAVALSVLLAMWLIRRTIKVPSKPVEKVGEFARRIAGQSNQFAGLLQARNGQVKIGSAILPRWFHINKAL</sequence>
<keyword evidence="9" id="KW-0325">Glycoprotein</keyword>